<reference evidence="5" key="1">
    <citation type="submission" date="2022-08" db="EMBL/GenBank/DDBJ databases">
        <title>Genome analysis of Corynebacteriales strain.</title>
        <authorList>
            <person name="Lee S.D."/>
        </authorList>
    </citation>
    <scope>NUCLEOTIDE SEQUENCE</scope>
    <source>
        <strain evidence="5">D3-21</strain>
    </source>
</reference>
<name>A0A9X4M0X0_9ACTN</name>
<keyword evidence="3" id="KW-0378">Hydrolase</keyword>
<evidence type="ECO:0000256" key="3">
    <source>
        <dbReference type="ARBA" id="ARBA00022801"/>
    </source>
</evidence>
<dbReference type="NCBIfam" id="NF004127">
    <property type="entry name" value="PRK05617.1"/>
    <property type="match status" value="1"/>
</dbReference>
<comment type="catalytic activity">
    <reaction evidence="1">
        <text>3-hydroxy-2-methylpropanoyl-CoA + H2O = 3-hydroxy-2-methylpropanoate + CoA + H(+)</text>
        <dbReference type="Rhea" id="RHEA:20888"/>
        <dbReference type="ChEBI" id="CHEBI:11805"/>
        <dbReference type="ChEBI" id="CHEBI:15377"/>
        <dbReference type="ChEBI" id="CHEBI:15378"/>
        <dbReference type="ChEBI" id="CHEBI:57287"/>
        <dbReference type="ChEBI" id="CHEBI:57340"/>
        <dbReference type="EC" id="3.1.2.4"/>
    </reaction>
</comment>
<dbReference type="PANTHER" id="PTHR43176">
    <property type="entry name" value="3-HYDROXYISOBUTYRYL-COA HYDROLASE-RELATED"/>
    <property type="match status" value="1"/>
</dbReference>
<proteinExistence type="predicted"/>
<sequence length="356" mass="38070">MSEAGGDPGGKVLIEKVGRLGRITLNRPKLINALDHEMVRRIDAALLEWADDPQVQTVLVTGAGERGLCAGGDIVAIHRDARAIQSGGDGRGSLDFWRDEYILNARIANYEKPYVAFMDGIVLGGGVGISAHGSHRVVTERSSIGMPEVGIGFVPDVGGTYLLARTPGAIGVHAALTTERLGPGDAVAAGFADHFVPSGRLAELAAVLEDQPADEAIARFAQPAPASERMAQRAWIDRCFGANTVEDILEWLASETDPAAAKAVEQIRGKSPTALKVTLRSIQEAERLDLLEEVLDVEYRVSSACLRSADLAEGIRAQVIDKDRTPQWSPARLEEVTVHQVAEFFAPLGDEELGLS</sequence>
<organism evidence="5 6">
    <name type="scientific">Speluncibacter jeojiensis</name>
    <dbReference type="NCBI Taxonomy" id="2710754"/>
    <lineage>
        <taxon>Bacteria</taxon>
        <taxon>Bacillati</taxon>
        <taxon>Actinomycetota</taxon>
        <taxon>Actinomycetes</taxon>
        <taxon>Mycobacteriales</taxon>
        <taxon>Speluncibacteraceae</taxon>
        <taxon>Speluncibacter</taxon>
    </lineage>
</organism>
<dbReference type="Proteomes" id="UP001152755">
    <property type="component" value="Unassembled WGS sequence"/>
</dbReference>
<evidence type="ECO:0000259" key="4">
    <source>
        <dbReference type="Pfam" id="PF16113"/>
    </source>
</evidence>
<keyword evidence="6" id="KW-1185">Reference proteome</keyword>
<dbReference type="InterPro" id="IPR029045">
    <property type="entry name" value="ClpP/crotonase-like_dom_sf"/>
</dbReference>
<dbReference type="InterPro" id="IPR032259">
    <property type="entry name" value="HIBYL-CoA-H"/>
</dbReference>
<evidence type="ECO:0000313" key="6">
    <source>
        <dbReference type="Proteomes" id="UP001152755"/>
    </source>
</evidence>
<dbReference type="RefSeq" id="WP_277833949.1">
    <property type="nucleotide sequence ID" value="NZ_JAAIVF010000005.1"/>
</dbReference>
<feature type="domain" description="Enoyl-CoA hydratase/isomerase" evidence="4">
    <location>
        <begin position="21"/>
        <end position="345"/>
    </location>
</feature>
<dbReference type="Gene3D" id="3.90.226.10">
    <property type="entry name" value="2-enoyl-CoA Hydratase, Chain A, domain 1"/>
    <property type="match status" value="1"/>
</dbReference>
<dbReference type="AlphaFoldDB" id="A0A9X4M0X0"/>
<dbReference type="GO" id="GO:0003860">
    <property type="term" value="F:3-hydroxyisobutyryl-CoA hydrolase activity"/>
    <property type="evidence" value="ECO:0007669"/>
    <property type="project" value="UniProtKB-EC"/>
</dbReference>
<dbReference type="EC" id="3.1.2.4" evidence="2"/>
<protein>
    <recommendedName>
        <fullName evidence="2">3-hydroxyisobutyryl-CoA hydrolase</fullName>
        <ecNumber evidence="2">3.1.2.4</ecNumber>
    </recommendedName>
</protein>
<dbReference type="Pfam" id="PF16113">
    <property type="entry name" value="ECH_2"/>
    <property type="match status" value="1"/>
</dbReference>
<dbReference type="EMBL" id="JANRHA010000006">
    <property type="protein sequence ID" value="MDG3014965.1"/>
    <property type="molecule type" value="Genomic_DNA"/>
</dbReference>
<comment type="caution">
    <text evidence="5">The sequence shown here is derived from an EMBL/GenBank/DDBJ whole genome shotgun (WGS) entry which is preliminary data.</text>
</comment>
<dbReference type="InterPro" id="IPR045004">
    <property type="entry name" value="ECH_dom"/>
</dbReference>
<evidence type="ECO:0000256" key="2">
    <source>
        <dbReference type="ARBA" id="ARBA00011915"/>
    </source>
</evidence>
<evidence type="ECO:0000313" key="5">
    <source>
        <dbReference type="EMBL" id="MDG3014965.1"/>
    </source>
</evidence>
<evidence type="ECO:0000256" key="1">
    <source>
        <dbReference type="ARBA" id="ARBA00001709"/>
    </source>
</evidence>
<dbReference type="CDD" id="cd06558">
    <property type="entry name" value="crotonase-like"/>
    <property type="match status" value="1"/>
</dbReference>
<gene>
    <name evidence="5" type="ORF">NVS88_10390</name>
</gene>
<accession>A0A9X4M0X0</accession>
<dbReference type="SUPFAM" id="SSF52096">
    <property type="entry name" value="ClpP/crotonase"/>
    <property type="match status" value="1"/>
</dbReference>
<dbReference type="GO" id="GO:0005829">
    <property type="term" value="C:cytosol"/>
    <property type="evidence" value="ECO:0007669"/>
    <property type="project" value="TreeGrafter"/>
</dbReference>
<dbReference type="GO" id="GO:0006574">
    <property type="term" value="P:L-valine catabolic process"/>
    <property type="evidence" value="ECO:0007669"/>
    <property type="project" value="TreeGrafter"/>
</dbReference>
<dbReference type="PANTHER" id="PTHR43176:SF3">
    <property type="entry name" value="3-HYDROXYISOBUTYRYL-COA HYDROLASE, MITOCHONDRIAL"/>
    <property type="match status" value="1"/>
</dbReference>